<dbReference type="RefSeq" id="WP_147167478.1">
    <property type="nucleotide sequence ID" value="NZ_VOOR01000018.1"/>
</dbReference>
<organism evidence="1 2">
    <name type="scientific">Phaeodactylibacter luteus</name>
    <dbReference type="NCBI Taxonomy" id="1564516"/>
    <lineage>
        <taxon>Bacteria</taxon>
        <taxon>Pseudomonadati</taxon>
        <taxon>Bacteroidota</taxon>
        <taxon>Saprospiria</taxon>
        <taxon>Saprospirales</taxon>
        <taxon>Haliscomenobacteraceae</taxon>
        <taxon>Phaeodactylibacter</taxon>
    </lineage>
</organism>
<dbReference type="InterPro" id="IPR029470">
    <property type="entry name" value="PDDEXK_4"/>
</dbReference>
<dbReference type="OrthoDB" id="6346224at2"/>
<accession>A0A5C6RLU1</accession>
<dbReference type="AlphaFoldDB" id="A0A5C6RLU1"/>
<dbReference type="Pfam" id="PF14281">
    <property type="entry name" value="PDDEXK_4"/>
    <property type="match status" value="1"/>
</dbReference>
<keyword evidence="2" id="KW-1185">Reference proteome</keyword>
<sequence>MGVRIQKNAQGLLAKVYEEICNHRENQRIKAELYAPHFNPLDFIKMGENKVSEILAFLLSPTAKHGQGTLFLEGFLKSLDSKIPEFTLDSVEVFTEYRTLGARRIDILIKLDTFWIGIENKLFEHTSDQKDQLEDYATFLDSMGNGNFLLLYLAPIKKGIPKHSLSLKRQKELGKANQLETINYLENILPELEVFKEKCKPLKIKFFVADFKSKLEQIVMGIYSSEESDILRQTILSSNENMEAAFLIGNVLPKLKESLKKKLARQLDELRKELGLSGNGFRFSMDNLGNYYAFLNFEDGGLTYGVIRDKKDPLKRSFPALNRLQNMDWNTSEWCPIWRFLYEGIEHDFQLWRDIHTGELRNTIRLFLKD</sequence>
<feature type="non-terminal residue" evidence="1">
    <location>
        <position position="370"/>
    </location>
</feature>
<protein>
    <recommendedName>
        <fullName evidence="3">PD-(D/E)XK nuclease family protein</fullName>
    </recommendedName>
</protein>
<evidence type="ECO:0000313" key="1">
    <source>
        <dbReference type="EMBL" id="TXB63223.1"/>
    </source>
</evidence>
<proteinExistence type="predicted"/>
<comment type="caution">
    <text evidence="1">The sequence shown here is derived from an EMBL/GenBank/DDBJ whole genome shotgun (WGS) entry which is preliminary data.</text>
</comment>
<dbReference type="EMBL" id="VOOR01000018">
    <property type="protein sequence ID" value="TXB63223.1"/>
    <property type="molecule type" value="Genomic_DNA"/>
</dbReference>
<gene>
    <name evidence="1" type="ORF">FRY97_10470</name>
</gene>
<name>A0A5C6RLU1_9BACT</name>
<dbReference type="Proteomes" id="UP000321580">
    <property type="component" value="Unassembled WGS sequence"/>
</dbReference>
<evidence type="ECO:0008006" key="3">
    <source>
        <dbReference type="Google" id="ProtNLM"/>
    </source>
</evidence>
<evidence type="ECO:0000313" key="2">
    <source>
        <dbReference type="Proteomes" id="UP000321580"/>
    </source>
</evidence>
<reference evidence="1 2" key="1">
    <citation type="submission" date="2019-08" db="EMBL/GenBank/DDBJ databases">
        <title>Genome of Phaeodactylibacter luteus.</title>
        <authorList>
            <person name="Bowman J.P."/>
        </authorList>
    </citation>
    <scope>NUCLEOTIDE SEQUENCE [LARGE SCALE GENOMIC DNA]</scope>
    <source>
        <strain evidence="1 2">KCTC 42180</strain>
    </source>
</reference>